<feature type="coiled-coil region" evidence="4">
    <location>
        <begin position="38"/>
        <end position="65"/>
    </location>
</feature>
<dbReference type="RefSeq" id="WP_200241774.1">
    <property type="nucleotide sequence ID" value="NZ_NRRY01000009.1"/>
</dbReference>
<dbReference type="SUPFAM" id="SSF140566">
    <property type="entry name" value="FlgN-like"/>
    <property type="match status" value="1"/>
</dbReference>
<protein>
    <submittedName>
        <fullName evidence="5">Flagellar biosynthesis protein FlgN</fullName>
    </submittedName>
</protein>
<comment type="caution">
    <text evidence="5">The sequence shown here is derived from an EMBL/GenBank/DDBJ whole genome shotgun (WGS) entry which is preliminary data.</text>
</comment>
<dbReference type="InterPro" id="IPR007809">
    <property type="entry name" value="FlgN-like"/>
</dbReference>
<dbReference type="Gene3D" id="1.20.58.300">
    <property type="entry name" value="FlgN-like"/>
    <property type="match status" value="1"/>
</dbReference>
<dbReference type="AlphaFoldDB" id="A0A9X0W7T9"/>
<dbReference type="Proteomes" id="UP001138768">
    <property type="component" value="Unassembled WGS sequence"/>
</dbReference>
<dbReference type="GO" id="GO:0044780">
    <property type="term" value="P:bacterial-type flagellum assembly"/>
    <property type="evidence" value="ECO:0007669"/>
    <property type="project" value="InterPro"/>
</dbReference>
<evidence type="ECO:0000313" key="5">
    <source>
        <dbReference type="EMBL" id="MBK1618379.1"/>
    </source>
</evidence>
<organism evidence="5 6">
    <name type="scientific">Lamprobacter modestohalophilus</name>
    <dbReference type="NCBI Taxonomy" id="1064514"/>
    <lineage>
        <taxon>Bacteria</taxon>
        <taxon>Pseudomonadati</taxon>
        <taxon>Pseudomonadota</taxon>
        <taxon>Gammaproteobacteria</taxon>
        <taxon>Chromatiales</taxon>
        <taxon>Chromatiaceae</taxon>
        <taxon>Lamprobacter</taxon>
    </lineage>
</organism>
<keyword evidence="5" id="KW-0966">Cell projection</keyword>
<dbReference type="EMBL" id="NRRY01000009">
    <property type="protein sequence ID" value="MBK1618379.1"/>
    <property type="molecule type" value="Genomic_DNA"/>
</dbReference>
<sequence length="149" mass="16340">MTLAHLLGMQYDALGALVTLLEQERQALAVGNIDGELLQQIAADKQTLLEQIERAEKQRRLNQSALGYADGDAGAQEAARDANCLSDWKAVRDASERAARLNELAGAMLTMRLKHNQKMLNLIHSVAEKTLYDTRGRTEAQPGRINASA</sequence>
<evidence type="ECO:0000313" key="6">
    <source>
        <dbReference type="Proteomes" id="UP001138768"/>
    </source>
</evidence>
<comment type="function">
    <text evidence="1">Required for the efficient initiation of filament assembly.</text>
</comment>
<gene>
    <name evidence="5" type="ORF">CKO42_07990</name>
</gene>
<comment type="similarity">
    <text evidence="2">Belongs to the FlgN family.</text>
</comment>
<evidence type="ECO:0000256" key="3">
    <source>
        <dbReference type="ARBA" id="ARBA00022795"/>
    </source>
</evidence>
<dbReference type="Pfam" id="PF05130">
    <property type="entry name" value="FlgN"/>
    <property type="match status" value="1"/>
</dbReference>
<name>A0A9X0W7T9_9GAMM</name>
<reference evidence="5 6" key="1">
    <citation type="journal article" date="2020" name="Microorganisms">
        <title>Osmotic Adaptation and Compatible Solute Biosynthesis of Phototrophic Bacteria as Revealed from Genome Analyses.</title>
        <authorList>
            <person name="Imhoff J.F."/>
            <person name="Rahn T."/>
            <person name="Kunzel S."/>
            <person name="Keller A."/>
            <person name="Neulinger S.C."/>
        </authorList>
    </citation>
    <scope>NUCLEOTIDE SEQUENCE [LARGE SCALE GENOMIC DNA]</scope>
    <source>
        <strain evidence="5 6">DSM 25653</strain>
    </source>
</reference>
<evidence type="ECO:0000256" key="1">
    <source>
        <dbReference type="ARBA" id="ARBA00002397"/>
    </source>
</evidence>
<evidence type="ECO:0000256" key="2">
    <source>
        <dbReference type="ARBA" id="ARBA00007703"/>
    </source>
</evidence>
<keyword evidence="6" id="KW-1185">Reference proteome</keyword>
<keyword evidence="4" id="KW-0175">Coiled coil</keyword>
<proteinExistence type="inferred from homology"/>
<keyword evidence="5" id="KW-0282">Flagellum</keyword>
<keyword evidence="3" id="KW-1005">Bacterial flagellum biogenesis</keyword>
<accession>A0A9X0W7T9</accession>
<evidence type="ECO:0000256" key="4">
    <source>
        <dbReference type="SAM" id="Coils"/>
    </source>
</evidence>
<keyword evidence="5" id="KW-0969">Cilium</keyword>
<dbReference type="InterPro" id="IPR036679">
    <property type="entry name" value="FlgN-like_sf"/>
</dbReference>